<evidence type="ECO:0000259" key="16">
    <source>
        <dbReference type="PROSITE" id="PS50885"/>
    </source>
</evidence>
<dbReference type="SUPFAM" id="SSF55785">
    <property type="entry name" value="PYP-like sensor domain (PAS domain)"/>
    <property type="match status" value="1"/>
</dbReference>
<dbReference type="Pfam" id="PF02518">
    <property type="entry name" value="HATPase_c"/>
    <property type="match status" value="1"/>
</dbReference>
<evidence type="ECO:0000256" key="11">
    <source>
        <dbReference type="ARBA" id="ARBA00022989"/>
    </source>
</evidence>
<dbReference type="SUPFAM" id="SSF55874">
    <property type="entry name" value="ATPase domain of HSP90 chaperone/DNA topoisomerase II/histidine kinase"/>
    <property type="match status" value="1"/>
</dbReference>
<evidence type="ECO:0000256" key="9">
    <source>
        <dbReference type="ARBA" id="ARBA00022777"/>
    </source>
</evidence>
<feature type="transmembrane region" description="Helical" evidence="14">
    <location>
        <begin position="395"/>
        <end position="417"/>
    </location>
</feature>
<keyword evidence="13 14" id="KW-0472">Membrane</keyword>
<dbReference type="SUPFAM" id="SSF158472">
    <property type="entry name" value="HAMP domain-like"/>
    <property type="match status" value="1"/>
</dbReference>
<dbReference type="InterPro" id="IPR003661">
    <property type="entry name" value="HisK_dim/P_dom"/>
</dbReference>
<feature type="domain" description="HAMP" evidence="16">
    <location>
        <begin position="419"/>
        <end position="472"/>
    </location>
</feature>
<dbReference type="Proteomes" id="UP000632828">
    <property type="component" value="Unassembled WGS sequence"/>
</dbReference>
<keyword evidence="6" id="KW-0808">Transferase</keyword>
<evidence type="ECO:0000256" key="8">
    <source>
        <dbReference type="ARBA" id="ARBA00022741"/>
    </source>
</evidence>
<keyword evidence="9" id="KW-0418">Kinase</keyword>
<dbReference type="InterPro" id="IPR003594">
    <property type="entry name" value="HATPase_dom"/>
</dbReference>
<dbReference type="AlphaFoldDB" id="A0A8J6QLD0"/>
<keyword evidence="12" id="KW-0902">Two-component regulatory system</keyword>
<dbReference type="SUPFAM" id="SSF47384">
    <property type="entry name" value="Homodimeric domain of signal transducing histidine kinase"/>
    <property type="match status" value="1"/>
</dbReference>
<dbReference type="SMART" id="SM00387">
    <property type="entry name" value="HATPase_c"/>
    <property type="match status" value="1"/>
</dbReference>
<keyword evidence="10" id="KW-0067">ATP-binding</keyword>
<feature type="domain" description="Histidine kinase" evidence="15">
    <location>
        <begin position="628"/>
        <end position="835"/>
    </location>
</feature>
<dbReference type="GO" id="GO:0000156">
    <property type="term" value="F:phosphorelay response regulator activity"/>
    <property type="evidence" value="ECO:0007669"/>
    <property type="project" value="TreeGrafter"/>
</dbReference>
<evidence type="ECO:0000313" key="17">
    <source>
        <dbReference type="EMBL" id="MBD1399217.1"/>
    </source>
</evidence>
<evidence type="ECO:0000256" key="14">
    <source>
        <dbReference type="SAM" id="Phobius"/>
    </source>
</evidence>
<dbReference type="InterPro" id="IPR036890">
    <property type="entry name" value="HATPase_C_sf"/>
</dbReference>
<evidence type="ECO:0000259" key="15">
    <source>
        <dbReference type="PROSITE" id="PS50109"/>
    </source>
</evidence>
<dbReference type="InterPro" id="IPR036097">
    <property type="entry name" value="HisK_dim/P_sf"/>
</dbReference>
<dbReference type="PROSITE" id="PS50109">
    <property type="entry name" value="HIS_KIN"/>
    <property type="match status" value="1"/>
</dbReference>
<dbReference type="EC" id="2.7.13.3" evidence="3"/>
<dbReference type="InterPro" id="IPR003660">
    <property type="entry name" value="HAMP_dom"/>
</dbReference>
<dbReference type="InterPro" id="IPR005467">
    <property type="entry name" value="His_kinase_dom"/>
</dbReference>
<evidence type="ECO:0000256" key="7">
    <source>
        <dbReference type="ARBA" id="ARBA00022692"/>
    </source>
</evidence>
<evidence type="ECO:0000256" key="13">
    <source>
        <dbReference type="ARBA" id="ARBA00023136"/>
    </source>
</evidence>
<dbReference type="RefSeq" id="WP_191153490.1">
    <property type="nucleotide sequence ID" value="NZ_JACWUN010000001.1"/>
</dbReference>
<evidence type="ECO:0000313" key="18">
    <source>
        <dbReference type="Proteomes" id="UP000632828"/>
    </source>
</evidence>
<dbReference type="GO" id="GO:0030295">
    <property type="term" value="F:protein kinase activator activity"/>
    <property type="evidence" value="ECO:0007669"/>
    <property type="project" value="TreeGrafter"/>
</dbReference>
<protein>
    <recommendedName>
        <fullName evidence="3">histidine kinase</fullName>
        <ecNumber evidence="3">2.7.13.3</ecNumber>
    </recommendedName>
</protein>
<dbReference type="SUPFAM" id="SSF103190">
    <property type="entry name" value="Sensory domain-like"/>
    <property type="match status" value="1"/>
</dbReference>
<dbReference type="Gene3D" id="1.10.287.130">
    <property type="match status" value="1"/>
</dbReference>
<dbReference type="GO" id="GO:0005524">
    <property type="term" value="F:ATP binding"/>
    <property type="evidence" value="ECO:0007669"/>
    <property type="project" value="UniProtKB-KW"/>
</dbReference>
<dbReference type="InterPro" id="IPR050351">
    <property type="entry name" value="BphY/WalK/GraS-like"/>
</dbReference>
<comment type="catalytic activity">
    <reaction evidence="1">
        <text>ATP + protein L-histidine = ADP + protein N-phospho-L-histidine.</text>
        <dbReference type="EC" id="2.7.13.3"/>
    </reaction>
</comment>
<gene>
    <name evidence="17" type="ORF">ICT70_00860</name>
</gene>
<evidence type="ECO:0000256" key="1">
    <source>
        <dbReference type="ARBA" id="ARBA00000085"/>
    </source>
</evidence>
<dbReference type="PRINTS" id="PR00344">
    <property type="entry name" value="BCTRLSENSOR"/>
</dbReference>
<dbReference type="SMART" id="SM00388">
    <property type="entry name" value="HisKA"/>
    <property type="match status" value="1"/>
</dbReference>
<name>A0A8J6QLD0_9BACT</name>
<accession>A0A8J6QLD0</accession>
<dbReference type="EMBL" id="JACWUN010000001">
    <property type="protein sequence ID" value="MBD1399217.1"/>
    <property type="molecule type" value="Genomic_DNA"/>
</dbReference>
<dbReference type="GO" id="GO:0000155">
    <property type="term" value="F:phosphorelay sensor kinase activity"/>
    <property type="evidence" value="ECO:0007669"/>
    <property type="project" value="InterPro"/>
</dbReference>
<keyword evidence="8" id="KW-0547">Nucleotide-binding</keyword>
<proteinExistence type="predicted"/>
<dbReference type="GO" id="GO:0005886">
    <property type="term" value="C:plasma membrane"/>
    <property type="evidence" value="ECO:0007669"/>
    <property type="project" value="UniProtKB-SubCell"/>
</dbReference>
<dbReference type="PANTHER" id="PTHR42878:SF7">
    <property type="entry name" value="SENSOR HISTIDINE KINASE GLRK"/>
    <property type="match status" value="1"/>
</dbReference>
<dbReference type="InterPro" id="IPR029151">
    <property type="entry name" value="Sensor-like_sf"/>
</dbReference>
<dbReference type="PANTHER" id="PTHR42878">
    <property type="entry name" value="TWO-COMPONENT HISTIDINE KINASE"/>
    <property type="match status" value="1"/>
</dbReference>
<dbReference type="CDD" id="cd06225">
    <property type="entry name" value="HAMP"/>
    <property type="match status" value="1"/>
</dbReference>
<dbReference type="Pfam" id="PF00512">
    <property type="entry name" value="HisKA"/>
    <property type="match status" value="1"/>
</dbReference>
<dbReference type="CDD" id="cd00075">
    <property type="entry name" value="HATPase"/>
    <property type="match status" value="1"/>
</dbReference>
<dbReference type="Gene3D" id="3.30.450.20">
    <property type="entry name" value="PAS domain"/>
    <property type="match status" value="2"/>
</dbReference>
<evidence type="ECO:0000256" key="10">
    <source>
        <dbReference type="ARBA" id="ARBA00022840"/>
    </source>
</evidence>
<reference evidence="17" key="1">
    <citation type="submission" date="2020-09" db="EMBL/GenBank/DDBJ databases">
        <title>Pelobacter alkaliphilus sp. nov., a novel anaerobic arsenate-reducing bacterium from terrestrial mud volcano.</title>
        <authorList>
            <person name="Khomyakova M.A."/>
            <person name="Merkel A.Y."/>
            <person name="Slobodkin A.I."/>
        </authorList>
    </citation>
    <scope>NUCLEOTIDE SEQUENCE</scope>
    <source>
        <strain evidence="17">M08fum</strain>
    </source>
</reference>
<dbReference type="Gene3D" id="6.10.340.10">
    <property type="match status" value="1"/>
</dbReference>
<evidence type="ECO:0000256" key="4">
    <source>
        <dbReference type="ARBA" id="ARBA00022475"/>
    </source>
</evidence>
<dbReference type="GO" id="GO:0007234">
    <property type="term" value="P:osmosensory signaling via phosphorelay pathway"/>
    <property type="evidence" value="ECO:0007669"/>
    <property type="project" value="TreeGrafter"/>
</dbReference>
<dbReference type="PROSITE" id="PS50885">
    <property type="entry name" value="HAMP"/>
    <property type="match status" value="1"/>
</dbReference>
<sequence length="845" mass="95466">MLRIKLHTKVLGALLLLALVPLILLLFSSHHSLRLVEDLLRQRTTETLDFQATRALEKRTQMVADQISAFLQQIEENLLDLALLEPHQENYQKFGDNHQRQIWYRRGSNLNPTEIREAVPLYSELAFIDTTGIEQVRIVNGQPCEQLRDITNPYLTTYPAEDYFKQAARLSPGDIWVTRLTGWHISRDEQLQGAATPLEAIEGKKYSGVIRFATPVYHQGKWQGVAVLSLDHRHLMTFTQHISPIDDQDTVFPSYESGNYAFMFDDEGWMITHPKFWNIRGFDADGELVPAYTVDTPQEVVDAGRIPFNLLTAGFVHPNYPQVANLVRRGVSGALSTVNVGGSNKIMAYAPIPYHKGIYQQSGVFGGVTIGAEIDLFHLPATSTALLIQNEINNYLMQSWLVISITVLLVAFVAYLLSNSIVRPIHMLTEGTRKMTSGHQLRVKVDVTSNDEVGVLAGAFNQMVEELTRRRERLLRTMLALRQSRKEIISERNFKNTLFENIETGLITFDSQGRVTSANGPACRILQMSRPTDNPAWQQLLNDWPELKITLDNWFNTSNCERKNSHPVYVPIERKGRKLTYRTALFPLSFRQQDGWLLTIEDLTERVNMRQQMARMDRLASLGRMSAGIAHEVRNPLTGVSLLLDELHDRLLGQQTDQLLIRRALEEIERLETLVTQMLRFSAAKAPRLNDGRIGEVLSDSIFLLRNQCQRQQVRLIEQIASDLPVLLLDADRIKQVVLNLLNNALDAMPKGGDLTIRAEQVDNNILITIADTGEGINPDQLPLVFEPFFTTKGQGTGLGLSICHNIITDHGGDIQIDSTLQQGTRVQIILPLTVDQPVSVNESF</sequence>
<dbReference type="InterPro" id="IPR035965">
    <property type="entry name" value="PAS-like_dom_sf"/>
</dbReference>
<dbReference type="Pfam" id="PF00672">
    <property type="entry name" value="HAMP"/>
    <property type="match status" value="1"/>
</dbReference>
<dbReference type="CDD" id="cd00082">
    <property type="entry name" value="HisKA"/>
    <property type="match status" value="1"/>
</dbReference>
<evidence type="ECO:0000256" key="5">
    <source>
        <dbReference type="ARBA" id="ARBA00022553"/>
    </source>
</evidence>
<dbReference type="SMART" id="SM00304">
    <property type="entry name" value="HAMP"/>
    <property type="match status" value="1"/>
</dbReference>
<dbReference type="InterPro" id="IPR000014">
    <property type="entry name" value="PAS"/>
</dbReference>
<dbReference type="InterPro" id="IPR004358">
    <property type="entry name" value="Sig_transdc_His_kin-like_C"/>
</dbReference>
<keyword evidence="5" id="KW-0597">Phosphoprotein</keyword>
<evidence type="ECO:0000256" key="12">
    <source>
        <dbReference type="ARBA" id="ARBA00023012"/>
    </source>
</evidence>
<comment type="subcellular location">
    <subcellularLocation>
        <location evidence="2">Cell membrane</location>
        <topology evidence="2">Multi-pass membrane protein</topology>
    </subcellularLocation>
</comment>
<dbReference type="Gene3D" id="3.30.565.10">
    <property type="entry name" value="Histidine kinase-like ATPase, C-terminal domain"/>
    <property type="match status" value="1"/>
</dbReference>
<evidence type="ECO:0000256" key="6">
    <source>
        <dbReference type="ARBA" id="ARBA00022679"/>
    </source>
</evidence>
<evidence type="ECO:0000256" key="2">
    <source>
        <dbReference type="ARBA" id="ARBA00004651"/>
    </source>
</evidence>
<evidence type="ECO:0000256" key="3">
    <source>
        <dbReference type="ARBA" id="ARBA00012438"/>
    </source>
</evidence>
<organism evidence="17 18">
    <name type="scientific">Pelovirga terrestris</name>
    <dbReference type="NCBI Taxonomy" id="2771352"/>
    <lineage>
        <taxon>Bacteria</taxon>
        <taxon>Pseudomonadati</taxon>
        <taxon>Thermodesulfobacteriota</taxon>
        <taxon>Desulfuromonadia</taxon>
        <taxon>Geobacterales</taxon>
        <taxon>Geobacteraceae</taxon>
        <taxon>Pelovirga</taxon>
    </lineage>
</organism>
<dbReference type="Pfam" id="PF13188">
    <property type="entry name" value="PAS_8"/>
    <property type="match status" value="1"/>
</dbReference>
<keyword evidence="18" id="KW-1185">Reference proteome</keyword>
<keyword evidence="7 14" id="KW-0812">Transmembrane</keyword>
<comment type="caution">
    <text evidence="17">The sequence shown here is derived from an EMBL/GenBank/DDBJ whole genome shotgun (WGS) entry which is preliminary data.</text>
</comment>
<keyword evidence="11 14" id="KW-1133">Transmembrane helix</keyword>
<keyword evidence="4" id="KW-1003">Cell membrane</keyword>